<dbReference type="AlphaFoldDB" id="A0A2S3GVN1"/>
<proteinExistence type="predicted"/>
<dbReference type="Gramene" id="PAN09569">
    <property type="protein sequence ID" value="PAN09569"/>
    <property type="gene ID" value="PAHAL_2G034100"/>
</dbReference>
<reference evidence="1" key="1">
    <citation type="submission" date="2018-04" db="EMBL/GenBank/DDBJ databases">
        <title>WGS assembly of Panicum hallii.</title>
        <authorList>
            <person name="Lovell J."/>
            <person name="Jenkins J."/>
            <person name="Lowry D."/>
            <person name="Mamidi S."/>
            <person name="Sreedasyam A."/>
            <person name="Weng X."/>
            <person name="Barry K."/>
            <person name="Bonette J."/>
            <person name="Campitelli B."/>
            <person name="Daum C."/>
            <person name="Gordon S."/>
            <person name="Gould B."/>
            <person name="Lipzen A."/>
            <person name="Macqueen A."/>
            <person name="Palacio-Mejia J."/>
            <person name="Plott C."/>
            <person name="Shakirov E."/>
            <person name="Shu S."/>
            <person name="Yoshinaga Y."/>
            <person name="Zane M."/>
            <person name="Rokhsar D."/>
            <person name="Grimwood J."/>
            <person name="Schmutz J."/>
            <person name="Juenger T."/>
        </authorList>
    </citation>
    <scope>NUCLEOTIDE SEQUENCE [LARGE SCALE GENOMIC DNA]</scope>
    <source>
        <strain evidence="1">FIL2</strain>
    </source>
</reference>
<evidence type="ECO:0000313" key="1">
    <source>
        <dbReference type="EMBL" id="PAN09569.1"/>
    </source>
</evidence>
<dbReference type="Proteomes" id="UP000243499">
    <property type="component" value="Chromosome 2"/>
</dbReference>
<dbReference type="EMBL" id="CM008047">
    <property type="protein sequence ID" value="PAN09569.1"/>
    <property type="molecule type" value="Genomic_DNA"/>
</dbReference>
<gene>
    <name evidence="1" type="ORF">PAHAL_2G034100</name>
</gene>
<sequence length="76" mass="8270">MFIFQVDFGCVSGILLDSLLEHGSVLEEIITAGIARKGLIGEAEHLQQKLSKKSSTQTSVHFDQLCSIYDGSTQVT</sequence>
<organism evidence="1">
    <name type="scientific">Panicum hallii</name>
    <dbReference type="NCBI Taxonomy" id="206008"/>
    <lineage>
        <taxon>Eukaryota</taxon>
        <taxon>Viridiplantae</taxon>
        <taxon>Streptophyta</taxon>
        <taxon>Embryophyta</taxon>
        <taxon>Tracheophyta</taxon>
        <taxon>Spermatophyta</taxon>
        <taxon>Magnoliopsida</taxon>
        <taxon>Liliopsida</taxon>
        <taxon>Poales</taxon>
        <taxon>Poaceae</taxon>
        <taxon>PACMAD clade</taxon>
        <taxon>Panicoideae</taxon>
        <taxon>Panicodae</taxon>
        <taxon>Paniceae</taxon>
        <taxon>Panicinae</taxon>
        <taxon>Panicum</taxon>
        <taxon>Panicum sect. Panicum</taxon>
    </lineage>
</organism>
<accession>A0A2S3GVN1</accession>
<protein>
    <submittedName>
        <fullName evidence="1">Uncharacterized protein</fullName>
    </submittedName>
</protein>
<name>A0A2S3GVN1_9POAL</name>